<protein>
    <submittedName>
        <fullName evidence="1">Uncharacterized protein</fullName>
    </submittedName>
</protein>
<dbReference type="Gene3D" id="2.60.120.260">
    <property type="entry name" value="Galactose-binding domain-like"/>
    <property type="match status" value="1"/>
</dbReference>
<reference evidence="1" key="1">
    <citation type="journal article" date="2014" name="Front. Microbiol.">
        <title>High frequency of phylogenetically diverse reductive dehalogenase-homologous genes in deep subseafloor sedimentary metagenomes.</title>
        <authorList>
            <person name="Kawai M."/>
            <person name="Futagami T."/>
            <person name="Toyoda A."/>
            <person name="Takaki Y."/>
            <person name="Nishi S."/>
            <person name="Hori S."/>
            <person name="Arai W."/>
            <person name="Tsubouchi T."/>
            <person name="Morono Y."/>
            <person name="Uchiyama I."/>
            <person name="Ito T."/>
            <person name="Fujiyama A."/>
            <person name="Inagaki F."/>
            <person name="Takami H."/>
        </authorList>
    </citation>
    <scope>NUCLEOTIDE SEQUENCE</scope>
    <source>
        <strain evidence="1">Expedition CK06-06</strain>
    </source>
</reference>
<feature type="non-terminal residue" evidence="1">
    <location>
        <position position="1"/>
    </location>
</feature>
<sequence>NYTSWTSGEYPFGTSWKPQTYWDSQAITGVRVTDNNPDEGNGSLEMDVHLIGGHPNKSSGETSVDMRYYPPLDTPPCCVVLPEYLFKVPVTAKVYCPDGSQGHSSTPNGLQLFVKDEQWRSFCGSWTNIDTVDTFCTISVIPDTVAPPGGYMDAGFDPTKIIAVGFKIGANEFWVEEFEGTMWLDGVTWTDTNGCEQRYAFENVENSLDRLERTGANSVALLVTWYMDDSTSTVIHRDSL</sequence>
<dbReference type="EMBL" id="BARS01049699">
    <property type="protein sequence ID" value="GAG35773.1"/>
    <property type="molecule type" value="Genomic_DNA"/>
</dbReference>
<gene>
    <name evidence="1" type="ORF">S01H1_74295</name>
</gene>
<accession>X0XGJ9</accession>
<dbReference type="AlphaFoldDB" id="X0XGJ9"/>
<comment type="caution">
    <text evidence="1">The sequence shown here is derived from an EMBL/GenBank/DDBJ whole genome shotgun (WGS) entry which is preliminary data.</text>
</comment>
<proteinExistence type="predicted"/>
<name>X0XGJ9_9ZZZZ</name>
<organism evidence="1">
    <name type="scientific">marine sediment metagenome</name>
    <dbReference type="NCBI Taxonomy" id="412755"/>
    <lineage>
        <taxon>unclassified sequences</taxon>
        <taxon>metagenomes</taxon>
        <taxon>ecological metagenomes</taxon>
    </lineage>
</organism>
<feature type="non-terminal residue" evidence="1">
    <location>
        <position position="240"/>
    </location>
</feature>
<evidence type="ECO:0000313" key="1">
    <source>
        <dbReference type="EMBL" id="GAG35773.1"/>
    </source>
</evidence>